<organism evidence="2">
    <name type="scientific">bioreactor metagenome</name>
    <dbReference type="NCBI Taxonomy" id="1076179"/>
    <lineage>
        <taxon>unclassified sequences</taxon>
        <taxon>metagenomes</taxon>
        <taxon>ecological metagenomes</taxon>
    </lineage>
</organism>
<comment type="caution">
    <text evidence="2">The sequence shown here is derived from an EMBL/GenBank/DDBJ whole genome shotgun (WGS) entry which is preliminary data.</text>
</comment>
<protein>
    <recommendedName>
        <fullName evidence="3">Prolyl-tRNA synthetase</fullName>
    </recommendedName>
</protein>
<dbReference type="AlphaFoldDB" id="A0A644SKL4"/>
<dbReference type="EMBL" id="VSSQ01000001">
    <property type="protein sequence ID" value="MPL55205.1"/>
    <property type="molecule type" value="Genomic_DNA"/>
</dbReference>
<evidence type="ECO:0008006" key="3">
    <source>
        <dbReference type="Google" id="ProtNLM"/>
    </source>
</evidence>
<reference evidence="2" key="1">
    <citation type="submission" date="2019-08" db="EMBL/GenBank/DDBJ databases">
        <authorList>
            <person name="Kucharzyk K."/>
            <person name="Murdoch R.W."/>
            <person name="Higgins S."/>
            <person name="Loffler F."/>
        </authorList>
    </citation>
    <scope>NUCLEOTIDE SEQUENCE</scope>
</reference>
<sequence>MKNSTYKNLSEILRTKGVLGVAAGLLLVSCGSQMGGYTETDGVYYDPNKDVIPEGIVMPEPNQVDEVYAYESDSASIIEQNQQNQAAQKNKYQTWNGTESDWGTYAGTEQNIYYNNYNTWGWNPYGYYSPYYGWGNGWNIGIGFGWNNWGWNNWGWNNWGWNPYWDPYFGYGGYGYYNPWYGYYSPYYGGYYGYNPYYYGGYYYPRNNYKRSGADAITRGNGFQNSNNRSFNNRMNTNNSNNSGFRTTPPRNTNPNMTQPPQNSNPSRFRSAPRQEPRQYEAPRQESRRNDWGGSSNSGGGFRSGGSSSSGSSSSGGGFRSGGFR</sequence>
<gene>
    <name evidence="2" type="ORF">SDC9_00672</name>
</gene>
<proteinExistence type="predicted"/>
<evidence type="ECO:0000256" key="1">
    <source>
        <dbReference type="SAM" id="MobiDB-lite"/>
    </source>
</evidence>
<evidence type="ECO:0000313" key="2">
    <source>
        <dbReference type="EMBL" id="MPL55205.1"/>
    </source>
</evidence>
<feature type="region of interest" description="Disordered" evidence="1">
    <location>
        <begin position="220"/>
        <end position="325"/>
    </location>
</feature>
<dbReference type="PROSITE" id="PS51257">
    <property type="entry name" value="PROKAR_LIPOPROTEIN"/>
    <property type="match status" value="1"/>
</dbReference>
<feature type="compositionally biased region" description="Basic and acidic residues" evidence="1">
    <location>
        <begin position="273"/>
        <end position="291"/>
    </location>
</feature>
<name>A0A644SKL4_9ZZZZ</name>
<feature type="compositionally biased region" description="Low complexity" evidence="1">
    <location>
        <begin position="220"/>
        <end position="267"/>
    </location>
</feature>
<accession>A0A644SKL4</accession>
<feature type="compositionally biased region" description="Gly residues" evidence="1">
    <location>
        <begin position="314"/>
        <end position="325"/>
    </location>
</feature>